<name>A0A9D4SB68_DREPO</name>
<dbReference type="GO" id="GO:0000981">
    <property type="term" value="F:DNA-binding transcription factor activity, RNA polymerase II-specific"/>
    <property type="evidence" value="ECO:0007669"/>
    <property type="project" value="TreeGrafter"/>
</dbReference>
<evidence type="ECO:0000256" key="7">
    <source>
        <dbReference type="ARBA" id="ARBA00023163"/>
    </source>
</evidence>
<dbReference type="GO" id="GO:0000978">
    <property type="term" value="F:RNA polymerase II cis-regulatory region sequence-specific DNA binding"/>
    <property type="evidence" value="ECO:0007669"/>
    <property type="project" value="TreeGrafter"/>
</dbReference>
<dbReference type="Gene3D" id="3.30.160.60">
    <property type="entry name" value="Classic Zinc Finger"/>
    <property type="match status" value="2"/>
</dbReference>
<evidence type="ECO:0000256" key="1">
    <source>
        <dbReference type="ARBA" id="ARBA00004123"/>
    </source>
</evidence>
<dbReference type="Pfam" id="PF00096">
    <property type="entry name" value="zf-C2H2"/>
    <property type="match status" value="1"/>
</dbReference>
<evidence type="ECO:0000256" key="2">
    <source>
        <dbReference type="ARBA" id="ARBA00022723"/>
    </source>
</evidence>
<keyword evidence="7" id="KW-0804">Transcription</keyword>
<keyword evidence="3" id="KW-0677">Repeat</keyword>
<evidence type="ECO:0000256" key="9">
    <source>
        <dbReference type="ARBA" id="ARBA00038474"/>
    </source>
</evidence>
<dbReference type="InterPro" id="IPR013087">
    <property type="entry name" value="Znf_C2H2_type"/>
</dbReference>
<evidence type="ECO:0000256" key="5">
    <source>
        <dbReference type="ARBA" id="ARBA00022833"/>
    </source>
</evidence>
<dbReference type="InterPro" id="IPR051565">
    <property type="entry name" value="Sal_C2H2-zinc-finger"/>
</dbReference>
<gene>
    <name evidence="12" type="ORF">DPMN_021578</name>
</gene>
<protein>
    <recommendedName>
        <fullName evidence="11">C2H2-type domain-containing protein</fullName>
    </recommendedName>
</protein>
<dbReference type="FunFam" id="3.30.160.60:FF:000130">
    <property type="entry name" value="Spalt-like transcription factor 4"/>
    <property type="match status" value="1"/>
</dbReference>
<evidence type="ECO:0000313" key="12">
    <source>
        <dbReference type="EMBL" id="KAH3897390.1"/>
    </source>
</evidence>
<dbReference type="PROSITE" id="PS50157">
    <property type="entry name" value="ZINC_FINGER_C2H2_2"/>
    <property type="match status" value="1"/>
</dbReference>
<keyword evidence="2" id="KW-0479">Metal-binding</keyword>
<keyword evidence="5" id="KW-0862">Zinc</keyword>
<keyword evidence="13" id="KW-1185">Reference proteome</keyword>
<evidence type="ECO:0000256" key="8">
    <source>
        <dbReference type="ARBA" id="ARBA00023242"/>
    </source>
</evidence>
<dbReference type="SUPFAM" id="SSF57667">
    <property type="entry name" value="beta-beta-alpha zinc fingers"/>
    <property type="match status" value="1"/>
</dbReference>
<keyword evidence="6" id="KW-0805">Transcription regulation</keyword>
<comment type="subcellular location">
    <subcellularLocation>
        <location evidence="1">Nucleus</location>
    </subcellularLocation>
</comment>
<sequence>MVEERIFPSKFCVKTFPSKGAREMHERIHTGEKPFECNICGMRFTQKGNMKSLALRHLDKN</sequence>
<comment type="similarity">
    <text evidence="9">Belongs to the sal C2H2-type zinc-finger protein family.</text>
</comment>
<comment type="caution">
    <text evidence="12">The sequence shown here is derived from an EMBL/GenBank/DDBJ whole genome shotgun (WGS) entry which is preliminary data.</text>
</comment>
<dbReference type="GO" id="GO:0005634">
    <property type="term" value="C:nucleus"/>
    <property type="evidence" value="ECO:0007669"/>
    <property type="project" value="UniProtKB-SubCell"/>
</dbReference>
<dbReference type="GO" id="GO:0008270">
    <property type="term" value="F:zinc ion binding"/>
    <property type="evidence" value="ECO:0007669"/>
    <property type="project" value="UniProtKB-KW"/>
</dbReference>
<dbReference type="Proteomes" id="UP000828390">
    <property type="component" value="Unassembled WGS sequence"/>
</dbReference>
<dbReference type="AlphaFoldDB" id="A0A9D4SB68"/>
<accession>A0A9D4SB68</accession>
<evidence type="ECO:0000256" key="10">
    <source>
        <dbReference type="PROSITE-ProRule" id="PRU00042"/>
    </source>
</evidence>
<feature type="domain" description="C2H2-type" evidence="11">
    <location>
        <begin position="7"/>
        <end position="34"/>
    </location>
</feature>
<evidence type="ECO:0000259" key="11">
    <source>
        <dbReference type="PROSITE" id="PS50157"/>
    </source>
</evidence>
<dbReference type="PANTHER" id="PTHR23233">
    <property type="entry name" value="SAL-LIKE PROTEIN"/>
    <property type="match status" value="1"/>
</dbReference>
<evidence type="ECO:0000256" key="3">
    <source>
        <dbReference type="ARBA" id="ARBA00022737"/>
    </source>
</evidence>
<proteinExistence type="inferred from homology"/>
<dbReference type="InterPro" id="IPR036236">
    <property type="entry name" value="Znf_C2H2_sf"/>
</dbReference>
<organism evidence="12 13">
    <name type="scientific">Dreissena polymorpha</name>
    <name type="common">Zebra mussel</name>
    <name type="synonym">Mytilus polymorpha</name>
    <dbReference type="NCBI Taxonomy" id="45954"/>
    <lineage>
        <taxon>Eukaryota</taxon>
        <taxon>Metazoa</taxon>
        <taxon>Spiralia</taxon>
        <taxon>Lophotrochozoa</taxon>
        <taxon>Mollusca</taxon>
        <taxon>Bivalvia</taxon>
        <taxon>Autobranchia</taxon>
        <taxon>Heteroconchia</taxon>
        <taxon>Euheterodonta</taxon>
        <taxon>Imparidentia</taxon>
        <taxon>Neoheterodontei</taxon>
        <taxon>Myida</taxon>
        <taxon>Dreissenoidea</taxon>
        <taxon>Dreissenidae</taxon>
        <taxon>Dreissena</taxon>
    </lineage>
</organism>
<keyword evidence="8" id="KW-0539">Nucleus</keyword>
<evidence type="ECO:0000256" key="6">
    <source>
        <dbReference type="ARBA" id="ARBA00023015"/>
    </source>
</evidence>
<evidence type="ECO:0000313" key="13">
    <source>
        <dbReference type="Proteomes" id="UP000828390"/>
    </source>
</evidence>
<dbReference type="PANTHER" id="PTHR23233:SF84">
    <property type="entry name" value="FI23031P1"/>
    <property type="match status" value="1"/>
</dbReference>
<reference evidence="12" key="2">
    <citation type="submission" date="2020-11" db="EMBL/GenBank/DDBJ databases">
        <authorList>
            <person name="McCartney M.A."/>
            <person name="Auch B."/>
            <person name="Kono T."/>
            <person name="Mallez S."/>
            <person name="Becker A."/>
            <person name="Gohl D.M."/>
            <person name="Silverstein K.A.T."/>
            <person name="Koren S."/>
            <person name="Bechman K.B."/>
            <person name="Herman A."/>
            <person name="Abrahante J.E."/>
            <person name="Garbe J."/>
        </authorList>
    </citation>
    <scope>NUCLEOTIDE SEQUENCE</scope>
    <source>
        <strain evidence="12">Duluth1</strain>
        <tissue evidence="12">Whole animal</tissue>
    </source>
</reference>
<keyword evidence="4 10" id="KW-0863">Zinc-finger</keyword>
<evidence type="ECO:0000256" key="4">
    <source>
        <dbReference type="ARBA" id="ARBA00022771"/>
    </source>
</evidence>
<reference evidence="12" key="1">
    <citation type="journal article" date="2019" name="bioRxiv">
        <title>The Genome of the Zebra Mussel, Dreissena polymorpha: A Resource for Invasive Species Research.</title>
        <authorList>
            <person name="McCartney M.A."/>
            <person name="Auch B."/>
            <person name="Kono T."/>
            <person name="Mallez S."/>
            <person name="Zhang Y."/>
            <person name="Obille A."/>
            <person name="Becker A."/>
            <person name="Abrahante J.E."/>
            <person name="Garbe J."/>
            <person name="Badalamenti J.P."/>
            <person name="Herman A."/>
            <person name="Mangelson H."/>
            <person name="Liachko I."/>
            <person name="Sullivan S."/>
            <person name="Sone E.D."/>
            <person name="Koren S."/>
            <person name="Silverstein K.A.T."/>
            <person name="Beckman K.B."/>
            <person name="Gohl D.M."/>
        </authorList>
    </citation>
    <scope>NUCLEOTIDE SEQUENCE</scope>
    <source>
        <strain evidence="12">Duluth1</strain>
        <tissue evidence="12">Whole animal</tissue>
    </source>
</reference>
<dbReference type="EMBL" id="JAIWYP010000001">
    <property type="protein sequence ID" value="KAH3897390.1"/>
    <property type="molecule type" value="Genomic_DNA"/>
</dbReference>